<reference evidence="2" key="1">
    <citation type="submission" date="2017-01" db="EMBL/GenBank/DDBJ databases">
        <title>Genome Analysis of Deinococcus marmoris KOPRI26562.</title>
        <authorList>
            <person name="Kim J.H."/>
            <person name="Oh H.-M."/>
        </authorList>
    </citation>
    <scope>NUCLEOTIDE SEQUENCE [LARGE SCALE GENOMIC DNA]</scope>
    <source>
        <strain evidence="2">PAMC 26633</strain>
    </source>
</reference>
<protein>
    <submittedName>
        <fullName evidence="1">Uncharacterized protein</fullName>
    </submittedName>
</protein>
<dbReference type="EMBL" id="MTHB01000164">
    <property type="protein sequence ID" value="OXC75755.1"/>
    <property type="molecule type" value="Genomic_DNA"/>
</dbReference>
<accession>A0A226WX54</accession>
<dbReference type="Proteomes" id="UP000214720">
    <property type="component" value="Unassembled WGS sequence"/>
</dbReference>
<proteinExistence type="predicted"/>
<evidence type="ECO:0000313" key="1">
    <source>
        <dbReference type="EMBL" id="OXC75755.1"/>
    </source>
</evidence>
<name>A0A226WX54_CABSO</name>
<dbReference type="AlphaFoldDB" id="A0A226WX54"/>
<sequence>MAQCAMNSHAIYVCIPEDIVLLNNLIDVIFRNYPSCFAGS</sequence>
<comment type="caution">
    <text evidence="1">The sequence shown here is derived from an EMBL/GenBank/DDBJ whole genome shotgun (WGS) entry which is preliminary data.</text>
</comment>
<gene>
    <name evidence="1" type="ORF">BSU04_25360</name>
</gene>
<organism evidence="1 2">
    <name type="scientific">Caballeronia sordidicola</name>
    <name type="common">Burkholderia sordidicola</name>
    <dbReference type="NCBI Taxonomy" id="196367"/>
    <lineage>
        <taxon>Bacteria</taxon>
        <taxon>Pseudomonadati</taxon>
        <taxon>Pseudomonadota</taxon>
        <taxon>Betaproteobacteria</taxon>
        <taxon>Burkholderiales</taxon>
        <taxon>Burkholderiaceae</taxon>
        <taxon>Caballeronia</taxon>
    </lineage>
</organism>
<evidence type="ECO:0000313" key="2">
    <source>
        <dbReference type="Proteomes" id="UP000214720"/>
    </source>
</evidence>